<evidence type="ECO:0000313" key="2">
    <source>
        <dbReference type="EMBL" id="MDR7376344.1"/>
    </source>
</evidence>
<dbReference type="Proteomes" id="UP001180487">
    <property type="component" value="Unassembled WGS sequence"/>
</dbReference>
<protein>
    <recommendedName>
        <fullName evidence="4">Transmembrane protein</fullName>
    </recommendedName>
</protein>
<name>A0ABU2C4T2_9BURK</name>
<keyword evidence="3" id="KW-1185">Reference proteome</keyword>
<reference evidence="2 3" key="1">
    <citation type="submission" date="2023-07" db="EMBL/GenBank/DDBJ databases">
        <title>Sorghum-associated microbial communities from plants grown in Nebraska, USA.</title>
        <authorList>
            <person name="Schachtman D."/>
        </authorList>
    </citation>
    <scope>NUCLEOTIDE SEQUENCE [LARGE SCALE GENOMIC DNA]</scope>
    <source>
        <strain evidence="2 3">BE313</strain>
    </source>
</reference>
<comment type="caution">
    <text evidence="2">The sequence shown here is derived from an EMBL/GenBank/DDBJ whole genome shotgun (WGS) entry which is preliminary data.</text>
</comment>
<evidence type="ECO:0000313" key="3">
    <source>
        <dbReference type="Proteomes" id="UP001180487"/>
    </source>
</evidence>
<dbReference type="PIRSF" id="PIRSF019883">
    <property type="entry name" value="UCP019883"/>
    <property type="match status" value="1"/>
</dbReference>
<dbReference type="InterPro" id="IPR016768">
    <property type="entry name" value="UCP019883"/>
</dbReference>
<dbReference type="Pfam" id="PF10993">
    <property type="entry name" value="DUF2818"/>
    <property type="match status" value="1"/>
</dbReference>
<evidence type="ECO:0000256" key="1">
    <source>
        <dbReference type="SAM" id="Phobius"/>
    </source>
</evidence>
<evidence type="ECO:0008006" key="4">
    <source>
        <dbReference type="Google" id="ProtNLM"/>
    </source>
</evidence>
<proteinExistence type="predicted"/>
<keyword evidence="1" id="KW-1133">Transmembrane helix</keyword>
<gene>
    <name evidence="2" type="ORF">J2X19_001002</name>
</gene>
<organism evidence="2 3">
    <name type="scientific">Rhodoferax ferrireducens</name>
    <dbReference type="NCBI Taxonomy" id="192843"/>
    <lineage>
        <taxon>Bacteria</taxon>
        <taxon>Pseudomonadati</taxon>
        <taxon>Pseudomonadota</taxon>
        <taxon>Betaproteobacteria</taxon>
        <taxon>Burkholderiales</taxon>
        <taxon>Comamonadaceae</taxon>
        <taxon>Rhodoferax</taxon>
    </lineage>
</organism>
<keyword evidence="1" id="KW-0472">Membrane</keyword>
<feature type="transmembrane region" description="Helical" evidence="1">
    <location>
        <begin position="72"/>
        <end position="96"/>
    </location>
</feature>
<keyword evidence="1" id="KW-0812">Transmembrane</keyword>
<dbReference type="RefSeq" id="WP_116604492.1">
    <property type="nucleotide sequence ID" value="NZ_JAVDXT010000001.1"/>
</dbReference>
<dbReference type="EMBL" id="JAVDXT010000001">
    <property type="protein sequence ID" value="MDR7376344.1"/>
    <property type="molecule type" value="Genomic_DNA"/>
</dbReference>
<accession>A0ABU2C4T2</accession>
<feature type="transmembrane region" description="Helical" evidence="1">
    <location>
        <begin position="39"/>
        <end position="60"/>
    </location>
</feature>
<sequence>MTQTVSVFLLLLVAVCAANLPFLSSRLFAVWPLSQSKSLAWRLLELVVYYFAVGGLGLLLEKHAGQIAPQGWEFYAITGTLFITLAFPGFVVRYLLKQRS</sequence>